<feature type="signal peptide" evidence="3">
    <location>
        <begin position="1"/>
        <end position="26"/>
    </location>
</feature>
<dbReference type="InterPro" id="IPR036779">
    <property type="entry name" value="LysM_dom_sf"/>
</dbReference>
<keyword evidence="7" id="KW-1185">Reference proteome</keyword>
<feature type="chain" id="PRO_5005788512" evidence="3">
    <location>
        <begin position="27"/>
        <end position="259"/>
    </location>
</feature>
<dbReference type="InterPro" id="IPR018392">
    <property type="entry name" value="LysM"/>
</dbReference>
<organism evidence="6 7">
    <name type="scientific">Bacillus gobiensis</name>
    <dbReference type="NCBI Taxonomy" id="1441095"/>
    <lineage>
        <taxon>Bacteria</taxon>
        <taxon>Bacillati</taxon>
        <taxon>Bacillota</taxon>
        <taxon>Bacilli</taxon>
        <taxon>Bacillales</taxon>
        <taxon>Bacillaceae</taxon>
        <taxon>Bacillus</taxon>
    </lineage>
</organism>
<reference evidence="7" key="1">
    <citation type="submission" date="2015-08" db="EMBL/GenBank/DDBJ databases">
        <title>Genome sequencing project for genomic taxonomy and phylogenomics of Bacillus-like bacteria.</title>
        <authorList>
            <person name="Liu B."/>
            <person name="Wang J."/>
            <person name="Zhu Y."/>
            <person name="Liu G."/>
            <person name="Chen Q."/>
            <person name="Chen Z."/>
            <person name="Lan J."/>
            <person name="Che J."/>
            <person name="Ge C."/>
            <person name="Shi H."/>
            <person name="Pan Z."/>
            <person name="Liu X."/>
        </authorList>
    </citation>
    <scope>NUCLEOTIDE SEQUENCE [LARGE SCALE GENOMIC DNA]</scope>
    <source>
        <strain evidence="7">FJAT-4402</strain>
    </source>
</reference>
<proteinExistence type="predicted"/>
<evidence type="ECO:0000256" key="1">
    <source>
        <dbReference type="ARBA" id="ARBA00022729"/>
    </source>
</evidence>
<evidence type="ECO:0000259" key="5">
    <source>
        <dbReference type="PROSITE" id="PS51782"/>
    </source>
</evidence>
<dbReference type="AlphaFoldDB" id="A0A0M3R9E8"/>
<dbReference type="PANTHER" id="PTHR39160:SF6">
    <property type="entry name" value="CELL WALL-BINDING PROTEIN YOCH"/>
    <property type="match status" value="1"/>
</dbReference>
<dbReference type="RefSeq" id="WP_053603052.1">
    <property type="nucleotide sequence ID" value="NZ_CP012600.1"/>
</dbReference>
<protein>
    <submittedName>
        <fullName evidence="6">Peptidoglycan-binding protein</fullName>
    </submittedName>
</protein>
<dbReference type="GO" id="GO:0009254">
    <property type="term" value="P:peptidoglycan turnover"/>
    <property type="evidence" value="ECO:0007669"/>
    <property type="project" value="InterPro"/>
</dbReference>
<dbReference type="PANTHER" id="PTHR39160">
    <property type="entry name" value="CELL WALL-BINDING PROTEIN YOCH"/>
    <property type="match status" value="1"/>
</dbReference>
<evidence type="ECO:0000256" key="2">
    <source>
        <dbReference type="SAM" id="MobiDB-lite"/>
    </source>
</evidence>
<dbReference type="Gene3D" id="3.10.350.10">
    <property type="entry name" value="LysM domain"/>
    <property type="match status" value="2"/>
</dbReference>
<dbReference type="STRING" id="1441095.AM592_06595"/>
<evidence type="ECO:0000313" key="6">
    <source>
        <dbReference type="EMBL" id="ALC81296.1"/>
    </source>
</evidence>
<dbReference type="SUPFAM" id="SSF54106">
    <property type="entry name" value="LysM domain"/>
    <property type="match status" value="2"/>
</dbReference>
<feature type="domain" description="HTH cro/C1-type" evidence="4">
    <location>
        <begin position="84"/>
        <end position="100"/>
    </location>
</feature>
<gene>
    <name evidence="6" type="ORF">AM592_06595</name>
</gene>
<dbReference type="GO" id="GO:0004553">
    <property type="term" value="F:hydrolase activity, hydrolyzing O-glycosyl compounds"/>
    <property type="evidence" value="ECO:0007669"/>
    <property type="project" value="InterPro"/>
</dbReference>
<dbReference type="Pfam" id="PF06725">
    <property type="entry name" value="3D"/>
    <property type="match status" value="1"/>
</dbReference>
<dbReference type="GO" id="GO:0019867">
    <property type="term" value="C:outer membrane"/>
    <property type="evidence" value="ECO:0007669"/>
    <property type="project" value="InterPro"/>
</dbReference>
<name>A0A0M3R9E8_9BACI</name>
<reference evidence="6 7" key="2">
    <citation type="journal article" date="2016" name="Int. J. Syst. Evol. Microbiol.">
        <title>Bacillus gobiensis sp. nov., isolated from a soil sample.</title>
        <authorList>
            <person name="Liu B."/>
            <person name="Liu G.H."/>
            <person name="Cetin S."/>
            <person name="Schumann P."/>
            <person name="Pan Z.Z."/>
            <person name="Chen Q.Q."/>
        </authorList>
    </citation>
    <scope>NUCLEOTIDE SEQUENCE [LARGE SCALE GENOMIC DNA]</scope>
    <source>
        <strain evidence="6 7">FJAT-4402</strain>
    </source>
</reference>
<dbReference type="PROSITE" id="PS51782">
    <property type="entry name" value="LYSM"/>
    <property type="match status" value="2"/>
</dbReference>
<dbReference type="Pfam" id="PF01476">
    <property type="entry name" value="LysM"/>
    <property type="match status" value="2"/>
</dbReference>
<dbReference type="EMBL" id="CP012600">
    <property type="protein sequence ID" value="ALC81296.1"/>
    <property type="molecule type" value="Genomic_DNA"/>
</dbReference>
<accession>A0A0M3R9E8</accession>
<feature type="region of interest" description="Disordered" evidence="2">
    <location>
        <begin position="120"/>
        <end position="161"/>
    </location>
</feature>
<dbReference type="Proteomes" id="UP000067625">
    <property type="component" value="Chromosome"/>
</dbReference>
<dbReference type="CDD" id="cd00118">
    <property type="entry name" value="LysM"/>
    <property type="match status" value="2"/>
</dbReference>
<dbReference type="InterPro" id="IPR036908">
    <property type="entry name" value="RlpA-like_sf"/>
</dbReference>
<dbReference type="PROSITE" id="PS50943">
    <property type="entry name" value="HTH_CROC1"/>
    <property type="match status" value="1"/>
</dbReference>
<feature type="domain" description="LysM" evidence="5">
    <location>
        <begin position="76"/>
        <end position="119"/>
    </location>
</feature>
<keyword evidence="1 3" id="KW-0732">Signal</keyword>
<dbReference type="Gene3D" id="2.40.40.10">
    <property type="entry name" value="RlpA-like domain"/>
    <property type="match status" value="1"/>
</dbReference>
<dbReference type="SMART" id="SM00257">
    <property type="entry name" value="LysM"/>
    <property type="match status" value="2"/>
</dbReference>
<dbReference type="SUPFAM" id="SSF50685">
    <property type="entry name" value="Barwin-like endoglucanases"/>
    <property type="match status" value="1"/>
</dbReference>
<evidence type="ECO:0000256" key="3">
    <source>
        <dbReference type="SAM" id="SignalP"/>
    </source>
</evidence>
<sequence length="259" mass="27524">MKKTIMSFIAVTAISTTAVGANSAFAKEEVVKEGDTLWGISEKHGVDLKDLKEWNKLSSDFIKPGDKLTISSEKNEQYNIEEGDSLWKIAEKFNVSIEDLVEWNGLNSDIIHAGQTLSVSGQAQADAGEAPSEPQPSEPVKQEEAEAPKAAPEENNTSDQQAATKELTVTATAYTADCEGCSGVTATGKDLKADPNAKVIAVDPSVIPLGTKVEVEGYGEAVASDTGGAIKGNKIDVFVPSKDEAQKWGSKQVKVKILN</sequence>
<dbReference type="CDD" id="cd22786">
    <property type="entry name" value="DPBB_YuiC-like"/>
    <property type="match status" value="1"/>
</dbReference>
<evidence type="ECO:0000313" key="7">
    <source>
        <dbReference type="Proteomes" id="UP000067625"/>
    </source>
</evidence>
<dbReference type="InterPro" id="IPR001387">
    <property type="entry name" value="Cro/C1-type_HTH"/>
</dbReference>
<dbReference type="PATRIC" id="fig|1441095.3.peg.1457"/>
<feature type="domain" description="LysM" evidence="5">
    <location>
        <begin position="27"/>
        <end position="70"/>
    </location>
</feature>
<dbReference type="OrthoDB" id="9798935at2"/>
<evidence type="ECO:0000259" key="4">
    <source>
        <dbReference type="PROSITE" id="PS50943"/>
    </source>
</evidence>
<dbReference type="InterPro" id="IPR051933">
    <property type="entry name" value="Resuscitation_pf_RpfB"/>
</dbReference>
<dbReference type="InterPro" id="IPR010611">
    <property type="entry name" value="3D_dom"/>
</dbReference>